<gene>
    <name evidence="4" type="ORF">KE626_33890</name>
</gene>
<feature type="transmembrane region" description="Helical" evidence="1">
    <location>
        <begin position="72"/>
        <end position="91"/>
    </location>
</feature>
<evidence type="ECO:0000313" key="5">
    <source>
        <dbReference type="Proteomes" id="UP000676386"/>
    </source>
</evidence>
<keyword evidence="5" id="KW-1185">Reference proteome</keyword>
<keyword evidence="1" id="KW-0812">Transmembrane</keyword>
<evidence type="ECO:0000313" key="4">
    <source>
        <dbReference type="EMBL" id="MBS0032373.1"/>
    </source>
</evidence>
<reference evidence="4 5" key="1">
    <citation type="submission" date="2021-04" db="EMBL/GenBank/DDBJ databases">
        <title>Chitinophaga sp. nov., isolated from the rhizosphere soil.</title>
        <authorList>
            <person name="He S."/>
        </authorList>
    </citation>
    <scope>NUCLEOTIDE SEQUENCE [LARGE SCALE GENOMIC DNA]</scope>
    <source>
        <strain evidence="4 5">2R12</strain>
    </source>
</reference>
<dbReference type="RefSeq" id="WP_211977527.1">
    <property type="nucleotide sequence ID" value="NZ_CBFHAM010000087.1"/>
</dbReference>
<feature type="domain" description="Protein FecR C-terminal" evidence="3">
    <location>
        <begin position="306"/>
        <end position="372"/>
    </location>
</feature>
<evidence type="ECO:0000256" key="1">
    <source>
        <dbReference type="SAM" id="Phobius"/>
    </source>
</evidence>
<dbReference type="Gene3D" id="3.55.50.30">
    <property type="match status" value="1"/>
</dbReference>
<protein>
    <submittedName>
        <fullName evidence="4">FecR domain-containing protein</fullName>
    </submittedName>
</protein>
<sequence>MNQEQLDELARRIAEGSATAEEIRLYDYLLSKVEEEEGWDETLLGDQESTGRILRGRIYDNAGIQRNRVRSMIIKISVAAAVVVLFVSVGLKLRKSADKAAAPGTMLAGKAIVPGSDKAVLTLANGEEVVLDSTQGKMMQQGSTTIHLQNGQVVYTNATAAQTDAYNVLTTPPGGQYQLVLPDGSKVWLNAASSLRFPAGFSGRERKVELKGEAYFEVAENVKMPFVVQTGDNTVQVLGTHFNLMAYQEEPSTNVTLLEGAVRVLHKTDTALLKPGQQAILAANRRIETVKLADTEKIIAWKNGYFSLNGEGTAVVMRQLARWYNTEVEYAGKVPDLKFEGSIKRSYDLRDVLAILEESGIHFRVEGRKIVVLPG</sequence>
<dbReference type="Proteomes" id="UP000676386">
    <property type="component" value="Unassembled WGS sequence"/>
</dbReference>
<dbReference type="InterPro" id="IPR032508">
    <property type="entry name" value="FecR_C"/>
</dbReference>
<evidence type="ECO:0000259" key="2">
    <source>
        <dbReference type="Pfam" id="PF04773"/>
    </source>
</evidence>
<dbReference type="Pfam" id="PF16344">
    <property type="entry name" value="FecR_C"/>
    <property type="match status" value="1"/>
</dbReference>
<feature type="domain" description="FecR protein" evidence="2">
    <location>
        <begin position="168"/>
        <end position="263"/>
    </location>
</feature>
<evidence type="ECO:0000259" key="3">
    <source>
        <dbReference type="Pfam" id="PF16344"/>
    </source>
</evidence>
<name>A0ABS5JAZ1_9BACT</name>
<dbReference type="Gene3D" id="2.60.120.1440">
    <property type="match status" value="1"/>
</dbReference>
<proteinExistence type="predicted"/>
<dbReference type="Pfam" id="PF04773">
    <property type="entry name" value="FecR"/>
    <property type="match status" value="1"/>
</dbReference>
<accession>A0ABS5JAZ1</accession>
<dbReference type="EMBL" id="JAGTXB010000034">
    <property type="protein sequence ID" value="MBS0032373.1"/>
    <property type="molecule type" value="Genomic_DNA"/>
</dbReference>
<dbReference type="InterPro" id="IPR006860">
    <property type="entry name" value="FecR"/>
</dbReference>
<comment type="caution">
    <text evidence="4">The sequence shown here is derived from an EMBL/GenBank/DDBJ whole genome shotgun (WGS) entry which is preliminary data.</text>
</comment>
<keyword evidence="1" id="KW-1133">Transmembrane helix</keyword>
<dbReference type="PANTHER" id="PTHR30273">
    <property type="entry name" value="PERIPLASMIC SIGNAL SENSOR AND SIGMA FACTOR ACTIVATOR FECR-RELATED"/>
    <property type="match status" value="1"/>
</dbReference>
<dbReference type="InterPro" id="IPR012373">
    <property type="entry name" value="Ferrdict_sens_TM"/>
</dbReference>
<keyword evidence="1" id="KW-0472">Membrane</keyword>
<organism evidence="4 5">
    <name type="scientific">Chitinophaga hostae</name>
    <dbReference type="NCBI Taxonomy" id="2831022"/>
    <lineage>
        <taxon>Bacteria</taxon>
        <taxon>Pseudomonadati</taxon>
        <taxon>Bacteroidota</taxon>
        <taxon>Chitinophagia</taxon>
        <taxon>Chitinophagales</taxon>
        <taxon>Chitinophagaceae</taxon>
        <taxon>Chitinophaga</taxon>
    </lineage>
</organism>
<dbReference type="PANTHER" id="PTHR30273:SF2">
    <property type="entry name" value="PROTEIN FECR"/>
    <property type="match status" value="1"/>
</dbReference>